<reference evidence="11" key="1">
    <citation type="journal article" date="2008" name="Nature">
        <title>The amphioxus genome and the evolution of the chordate karyotype.</title>
        <authorList>
            <consortium name="US DOE Joint Genome Institute (JGI-PGF)"/>
            <person name="Putnam N.H."/>
            <person name="Butts T."/>
            <person name="Ferrier D.E.K."/>
            <person name="Furlong R.F."/>
            <person name="Hellsten U."/>
            <person name="Kawashima T."/>
            <person name="Robinson-Rechavi M."/>
            <person name="Shoguchi E."/>
            <person name="Terry A."/>
            <person name="Yu J.-K."/>
            <person name="Benito-Gutierrez E.L."/>
            <person name="Dubchak I."/>
            <person name="Garcia-Fernandez J."/>
            <person name="Gibson-Brown J.J."/>
            <person name="Grigoriev I.V."/>
            <person name="Horton A.C."/>
            <person name="de Jong P.J."/>
            <person name="Jurka J."/>
            <person name="Kapitonov V.V."/>
            <person name="Kohara Y."/>
            <person name="Kuroki Y."/>
            <person name="Lindquist E."/>
            <person name="Lucas S."/>
            <person name="Osoegawa K."/>
            <person name="Pennacchio L.A."/>
            <person name="Salamov A.A."/>
            <person name="Satou Y."/>
            <person name="Sauka-Spengler T."/>
            <person name="Schmutz J."/>
            <person name="Shin-I T."/>
            <person name="Toyoda A."/>
            <person name="Bronner-Fraser M."/>
            <person name="Fujiyama A."/>
            <person name="Holland L.Z."/>
            <person name="Holland P.W.H."/>
            <person name="Satoh N."/>
            <person name="Rokhsar D.S."/>
        </authorList>
    </citation>
    <scope>NUCLEOTIDE SEQUENCE [LARGE SCALE GENOMIC DNA]</scope>
    <source>
        <strain evidence="11">S238N-H82</strain>
        <tissue evidence="11">Testes</tissue>
    </source>
</reference>
<keyword evidence="2" id="KW-0479">Metal-binding</keyword>
<evidence type="ECO:0000256" key="5">
    <source>
        <dbReference type="ARBA" id="ARBA00022833"/>
    </source>
</evidence>
<keyword evidence="4 6" id="KW-0863">Zinc-finger</keyword>
<sequence>MGTTLGSRSMEQQIEQLLTCPVCLDRYKRPKILPCQHTFCQDPCLQQLADPVRRKVKCPECRAMHNIPPKGISGFPNNITILKFLDLPAEAQFSSRTESCQVCRRSTAISKCFHCPKRLCDACKKAHAGQLKLDIGQQISLIWRELPKLTEAVNIVEKTATHIKQSGEMVKMDIKSSIDQNIRKLREREQILLNEVDLFLQSELRLLKVKQENLEVELASIASHCDSAESKITESSPSAVNDVTDAELLNFHKQGKEYLIQLQNTTIDTAVDDCKTVKFTLQNSQTLHSNIATLGELSSSAFVINTVNPNSSSNAPVRNPRASLSNEAFRGHPAVEMFRTSSQLHATPPVLRHSPRTVSVSPQVPSPQPANSTPSPAQSNSVAGRVSHISTTSRSEQNRARANNNNGSLEFTSYDVPLNDIVSDFSRVQRRSPTSAFYRTKGLIQTKFGSKGSDLGHFTWPRGVAVSPENYIIVADSSNHRVQVFTPNGQLVRVFGSYGTGEGEFDCLAGVTVNSQGWIVTADRYNHRVQIFDSNGRFIRQFGQEGSRDGQLSYPWGVATDRMGFIYVCDKDNHRVQVFRLDGAFVRKFGRLGNGNGQFENPHYIAVARDNKVIVSDSSNHRIQVFDKYGRFVLKFGSEGSGNGQFKYPRGVAVDQEGHIIVGDSGNNRLQVFRQDGSFLCAFGTWGSGDGEVKGLEGVALMSRGHKMASSIPEEPAVSQLLQVEDCEFRDTTHAEEILRVLNQQRTTGILTDVVLSVGDGRFPCHKAVLSSNPYFAAMFSMDLKEHLEGKVRLEGVDKETVKILLDFIYTGAILIHHTNVQSLLEASCMFQLTKITNACCQFLEKNLDSSNCLGIWNLADALGCTGLCDAARACALQMFADVAREEEIAEIPIHQLQEYLAHDSLKTRNEELVFETLVQWMKTHEKESRCRIKDLLALVRLPFLQYSYLVNTVQTHPLVRQSQECIQMTETAKSYWSPCFGSLRDIKPRRFSKQMILVVGGRKREATGWKPVLEMRCYDLSIKREAVRTRKSFLSSNRTDNLTSNTTPVVSHCTISTLPSPVQMMGVVVHEHHIYITGGKIKRKSLSQVLRYNLFASTWETLAPMQQPRRAHGCGVVEGQVYVLGGRAGPIIVDTVECYHPSKNEWQWCAPLPQPVRVPSVASLHGKLYAICGSLGAHHPCPYIQIYTPSTDSWTLLTSLELDHIAAPAVVLDDTIYILGGELSKQVTVFKPKDGSISSAPDMNFKRADHAAVLIDNKIYVMGGMQDPGARLMGAMAHDSIHCYNPLGDVTSGECWAEIGKMPEAIAMHGAVAVYEGYLQGGSDVTNCNREVFGDEP</sequence>
<dbReference type="GO" id="GO:0008270">
    <property type="term" value="F:zinc ion binding"/>
    <property type="evidence" value="ECO:0007669"/>
    <property type="project" value="UniProtKB-KW"/>
</dbReference>
<evidence type="ECO:0000256" key="1">
    <source>
        <dbReference type="ARBA" id="ARBA00022441"/>
    </source>
</evidence>
<dbReference type="InterPro" id="IPR015915">
    <property type="entry name" value="Kelch-typ_b-propeller"/>
</dbReference>
<dbReference type="InterPro" id="IPR011042">
    <property type="entry name" value="6-blade_b-propeller_TolB-like"/>
</dbReference>
<dbReference type="Gene3D" id="1.25.40.420">
    <property type="match status" value="1"/>
</dbReference>
<feature type="repeat" description="NHL" evidence="7">
    <location>
        <begin position="445"/>
        <end position="488"/>
    </location>
</feature>
<feature type="repeat" description="NHL" evidence="7">
    <location>
        <begin position="586"/>
        <end position="629"/>
    </location>
</feature>
<dbReference type="EMBL" id="GG666658">
    <property type="protein sequence ID" value="EEN45521.1"/>
    <property type="molecule type" value="Genomic_DNA"/>
</dbReference>
<dbReference type="InterPro" id="IPR000210">
    <property type="entry name" value="BTB/POZ_dom"/>
</dbReference>
<dbReference type="Pfam" id="PF01436">
    <property type="entry name" value="NHL"/>
    <property type="match status" value="5"/>
</dbReference>
<dbReference type="PROSITE" id="PS50097">
    <property type="entry name" value="BTB"/>
    <property type="match status" value="1"/>
</dbReference>
<dbReference type="PANTHER" id="PTHR24412">
    <property type="entry name" value="KELCH PROTEIN"/>
    <property type="match status" value="1"/>
</dbReference>
<evidence type="ECO:0000259" key="9">
    <source>
        <dbReference type="PROSITE" id="PS50089"/>
    </source>
</evidence>
<dbReference type="SUPFAM" id="SSF57850">
    <property type="entry name" value="RING/U-box"/>
    <property type="match status" value="1"/>
</dbReference>
<dbReference type="FunFam" id="2.120.10.30:FF:000013">
    <property type="entry name" value="E3 ubiquitin-protein ligase TRIM71"/>
    <property type="match status" value="1"/>
</dbReference>
<evidence type="ECO:0008006" key="12">
    <source>
        <dbReference type="Google" id="ProtNLM"/>
    </source>
</evidence>
<dbReference type="PROSITE" id="PS50089">
    <property type="entry name" value="ZF_RING_2"/>
    <property type="match status" value="1"/>
</dbReference>
<dbReference type="Gene3D" id="2.120.10.30">
    <property type="entry name" value="TolB, C-terminal domain"/>
    <property type="match status" value="4"/>
</dbReference>
<dbReference type="Gene3D" id="3.30.40.10">
    <property type="entry name" value="Zinc/RING finger domain, C3HC4 (zinc finger)"/>
    <property type="match status" value="1"/>
</dbReference>
<dbReference type="CDD" id="cd18468">
    <property type="entry name" value="BACK_KLHL29_KBTBD9"/>
    <property type="match status" value="1"/>
</dbReference>
<gene>
    <name evidence="11" type="ORF">BRAFLDRAFT_88379</name>
</gene>
<dbReference type="Gene3D" id="2.120.10.80">
    <property type="entry name" value="Kelch-type beta propeller"/>
    <property type="match status" value="2"/>
</dbReference>
<dbReference type="InterPro" id="IPR013083">
    <property type="entry name" value="Znf_RING/FYVE/PHD"/>
</dbReference>
<dbReference type="CDD" id="cd19757">
    <property type="entry name" value="Bbox1"/>
    <property type="match status" value="1"/>
</dbReference>
<dbReference type="CDD" id="cd14954">
    <property type="entry name" value="NHL_TRIM71_like"/>
    <property type="match status" value="1"/>
</dbReference>
<proteinExistence type="predicted"/>
<feature type="repeat" description="NHL" evidence="7">
    <location>
        <begin position="492"/>
        <end position="535"/>
    </location>
</feature>
<dbReference type="PANTHER" id="PTHR24412:SF495">
    <property type="entry name" value="KELCH-LIKE PROTEIN 24"/>
    <property type="match status" value="1"/>
</dbReference>
<dbReference type="SMART" id="SM00225">
    <property type="entry name" value="BTB"/>
    <property type="match status" value="1"/>
</dbReference>
<keyword evidence="5" id="KW-0862">Zinc</keyword>
<dbReference type="SMART" id="SM00875">
    <property type="entry name" value="BACK"/>
    <property type="match status" value="1"/>
</dbReference>
<dbReference type="SMART" id="SM00612">
    <property type="entry name" value="Kelch"/>
    <property type="match status" value="5"/>
</dbReference>
<dbReference type="InterPro" id="IPR018957">
    <property type="entry name" value="Znf_C3HC4_RING-type"/>
</dbReference>
<dbReference type="FunFam" id="1.25.40.420:FF:000001">
    <property type="entry name" value="Kelch-like family member 12"/>
    <property type="match status" value="1"/>
</dbReference>
<keyword evidence="1" id="KW-0880">Kelch repeat</keyword>
<name>C3ZPM4_BRAFL</name>
<dbReference type="InterPro" id="IPR006652">
    <property type="entry name" value="Kelch_1"/>
</dbReference>
<dbReference type="InterPro" id="IPR001841">
    <property type="entry name" value="Znf_RING"/>
</dbReference>
<protein>
    <recommendedName>
        <fullName evidence="12">RING-type domain-containing protein</fullName>
    </recommendedName>
</protein>
<evidence type="ECO:0000259" key="10">
    <source>
        <dbReference type="PROSITE" id="PS50097"/>
    </source>
</evidence>
<dbReference type="SUPFAM" id="SSF54695">
    <property type="entry name" value="POZ domain"/>
    <property type="match status" value="1"/>
</dbReference>
<feature type="region of interest" description="Disordered" evidence="8">
    <location>
        <begin position="346"/>
        <end position="406"/>
    </location>
</feature>
<dbReference type="InterPro" id="IPR001258">
    <property type="entry name" value="NHL_repeat"/>
</dbReference>
<dbReference type="FunFam" id="2.120.10.30:FF:000037">
    <property type="entry name" value="Uncharacterized protein, isoform E"/>
    <property type="match status" value="1"/>
</dbReference>
<evidence type="ECO:0000256" key="8">
    <source>
        <dbReference type="SAM" id="MobiDB-lite"/>
    </source>
</evidence>
<feature type="repeat" description="NHL" evidence="7">
    <location>
        <begin position="633"/>
        <end position="676"/>
    </location>
</feature>
<dbReference type="eggNOG" id="KOG2177">
    <property type="taxonomic scope" value="Eukaryota"/>
</dbReference>
<dbReference type="Pfam" id="PF01344">
    <property type="entry name" value="Kelch_1"/>
    <property type="match status" value="3"/>
</dbReference>
<feature type="domain" description="BTB" evidence="10">
    <location>
        <begin position="752"/>
        <end position="818"/>
    </location>
</feature>
<organism>
    <name type="scientific">Branchiostoma floridae</name>
    <name type="common">Florida lancelet</name>
    <name type="synonym">Amphioxus</name>
    <dbReference type="NCBI Taxonomy" id="7739"/>
    <lineage>
        <taxon>Eukaryota</taxon>
        <taxon>Metazoa</taxon>
        <taxon>Chordata</taxon>
        <taxon>Cephalochordata</taxon>
        <taxon>Leptocardii</taxon>
        <taxon>Amphioxiformes</taxon>
        <taxon>Branchiostomatidae</taxon>
        <taxon>Branchiostoma</taxon>
    </lineage>
</organism>
<dbReference type="CDD" id="cd16524">
    <property type="entry name" value="RING-HC_NHL-1-like"/>
    <property type="match status" value="1"/>
</dbReference>
<evidence type="ECO:0000256" key="6">
    <source>
        <dbReference type="PROSITE-ProRule" id="PRU00175"/>
    </source>
</evidence>
<dbReference type="Pfam" id="PF00097">
    <property type="entry name" value="zf-C3HC4"/>
    <property type="match status" value="1"/>
</dbReference>
<dbReference type="Pfam" id="PF07707">
    <property type="entry name" value="BACK"/>
    <property type="match status" value="1"/>
</dbReference>
<accession>C3ZPM4</accession>
<dbReference type="PROSITE" id="PS51125">
    <property type="entry name" value="NHL"/>
    <property type="match status" value="5"/>
</dbReference>
<evidence type="ECO:0000256" key="4">
    <source>
        <dbReference type="ARBA" id="ARBA00022771"/>
    </source>
</evidence>
<evidence type="ECO:0000313" key="11">
    <source>
        <dbReference type="EMBL" id="EEN45521.1"/>
    </source>
</evidence>
<dbReference type="InParanoid" id="C3ZPM4"/>
<dbReference type="Pfam" id="PF00651">
    <property type="entry name" value="BTB"/>
    <property type="match status" value="1"/>
</dbReference>
<dbReference type="SMART" id="SM00184">
    <property type="entry name" value="RING"/>
    <property type="match status" value="1"/>
</dbReference>
<dbReference type="SUPFAM" id="SSF101898">
    <property type="entry name" value="NHL repeat"/>
    <property type="match status" value="1"/>
</dbReference>
<feature type="repeat" description="NHL" evidence="7">
    <location>
        <begin position="539"/>
        <end position="582"/>
    </location>
</feature>
<dbReference type="eggNOG" id="KOG4441">
    <property type="taxonomic scope" value="Eukaryota"/>
</dbReference>
<feature type="domain" description="RING-type" evidence="9">
    <location>
        <begin position="20"/>
        <end position="62"/>
    </location>
</feature>
<evidence type="ECO:0000256" key="2">
    <source>
        <dbReference type="ARBA" id="ARBA00022723"/>
    </source>
</evidence>
<dbReference type="SUPFAM" id="SSF117281">
    <property type="entry name" value="Kelch motif"/>
    <property type="match status" value="1"/>
</dbReference>
<keyword evidence="3" id="KW-0677">Repeat</keyword>
<dbReference type="InterPro" id="IPR011333">
    <property type="entry name" value="SKP1/BTB/POZ_sf"/>
</dbReference>
<dbReference type="Gene3D" id="3.30.710.10">
    <property type="entry name" value="Potassium Channel Kv1.1, Chain A"/>
    <property type="match status" value="1"/>
</dbReference>
<feature type="compositionally biased region" description="Polar residues" evidence="8">
    <location>
        <begin position="370"/>
        <end position="406"/>
    </location>
</feature>
<evidence type="ECO:0000256" key="7">
    <source>
        <dbReference type="PROSITE-ProRule" id="PRU00504"/>
    </source>
</evidence>
<evidence type="ECO:0000256" key="3">
    <source>
        <dbReference type="ARBA" id="ARBA00022737"/>
    </source>
</evidence>
<dbReference type="InterPro" id="IPR011705">
    <property type="entry name" value="BACK"/>
</dbReference>